<reference evidence="3" key="2">
    <citation type="submission" date="2012-11" db="EMBL/GenBank/DDBJ databases">
        <authorList>
            <person name="Kuo A."/>
            <person name="Curtis B.A."/>
            <person name="Tanifuji G."/>
            <person name="Burki F."/>
            <person name="Gruber A."/>
            <person name="Irimia M."/>
            <person name="Maruyama S."/>
            <person name="Arias M.C."/>
            <person name="Ball S.G."/>
            <person name="Gile G.H."/>
            <person name="Hirakawa Y."/>
            <person name="Hopkins J.F."/>
            <person name="Rensing S.A."/>
            <person name="Schmutz J."/>
            <person name="Symeonidi A."/>
            <person name="Elias M."/>
            <person name="Eveleigh R.J."/>
            <person name="Herman E.K."/>
            <person name="Klute M.J."/>
            <person name="Nakayama T."/>
            <person name="Obornik M."/>
            <person name="Reyes-Prieto A."/>
            <person name="Armbrust E.V."/>
            <person name="Aves S.J."/>
            <person name="Beiko R.G."/>
            <person name="Coutinho P."/>
            <person name="Dacks J.B."/>
            <person name="Durnford D.G."/>
            <person name="Fast N.M."/>
            <person name="Green B.R."/>
            <person name="Grisdale C."/>
            <person name="Hempe F."/>
            <person name="Henrissat B."/>
            <person name="Hoppner M.P."/>
            <person name="Ishida K.-I."/>
            <person name="Kim E."/>
            <person name="Koreny L."/>
            <person name="Kroth P.G."/>
            <person name="Liu Y."/>
            <person name="Malik S.-B."/>
            <person name="Maier U.G."/>
            <person name="McRose D."/>
            <person name="Mock T."/>
            <person name="Neilson J.A."/>
            <person name="Onodera N.T."/>
            <person name="Poole A.M."/>
            <person name="Pritham E.J."/>
            <person name="Richards T.A."/>
            <person name="Rocap G."/>
            <person name="Roy S.W."/>
            <person name="Sarai C."/>
            <person name="Schaack S."/>
            <person name="Shirato S."/>
            <person name="Slamovits C.H."/>
            <person name="Spencer D.F."/>
            <person name="Suzuki S."/>
            <person name="Worden A.Z."/>
            <person name="Zauner S."/>
            <person name="Barry K."/>
            <person name="Bell C."/>
            <person name="Bharti A.K."/>
            <person name="Crow J.A."/>
            <person name="Grimwood J."/>
            <person name="Kramer R."/>
            <person name="Lindquist E."/>
            <person name="Lucas S."/>
            <person name="Salamov A."/>
            <person name="McFadden G.I."/>
            <person name="Lane C.E."/>
            <person name="Keeling P.J."/>
            <person name="Gray M.W."/>
            <person name="Grigoriev I.V."/>
            <person name="Archibald J.M."/>
        </authorList>
    </citation>
    <scope>NUCLEOTIDE SEQUENCE</scope>
    <source>
        <strain evidence="3">CCMP2712</strain>
    </source>
</reference>
<organism evidence="1">
    <name type="scientific">Guillardia theta (strain CCMP2712)</name>
    <name type="common">Cryptophyte</name>
    <dbReference type="NCBI Taxonomy" id="905079"/>
    <lineage>
        <taxon>Eukaryota</taxon>
        <taxon>Cryptophyceae</taxon>
        <taxon>Pyrenomonadales</taxon>
        <taxon>Geminigeraceae</taxon>
        <taxon>Guillardia</taxon>
    </lineage>
</organism>
<dbReference type="Proteomes" id="UP000011087">
    <property type="component" value="Unassembled WGS sequence"/>
</dbReference>
<reference evidence="1 3" key="1">
    <citation type="journal article" date="2012" name="Nature">
        <title>Algal genomes reveal evolutionary mosaicism and the fate of nucleomorphs.</title>
        <authorList>
            <consortium name="DOE Joint Genome Institute"/>
            <person name="Curtis B.A."/>
            <person name="Tanifuji G."/>
            <person name="Burki F."/>
            <person name="Gruber A."/>
            <person name="Irimia M."/>
            <person name="Maruyama S."/>
            <person name="Arias M.C."/>
            <person name="Ball S.G."/>
            <person name="Gile G.H."/>
            <person name="Hirakawa Y."/>
            <person name="Hopkins J.F."/>
            <person name="Kuo A."/>
            <person name="Rensing S.A."/>
            <person name="Schmutz J."/>
            <person name="Symeonidi A."/>
            <person name="Elias M."/>
            <person name="Eveleigh R.J."/>
            <person name="Herman E.K."/>
            <person name="Klute M.J."/>
            <person name="Nakayama T."/>
            <person name="Obornik M."/>
            <person name="Reyes-Prieto A."/>
            <person name="Armbrust E.V."/>
            <person name="Aves S.J."/>
            <person name="Beiko R.G."/>
            <person name="Coutinho P."/>
            <person name="Dacks J.B."/>
            <person name="Durnford D.G."/>
            <person name="Fast N.M."/>
            <person name="Green B.R."/>
            <person name="Grisdale C.J."/>
            <person name="Hempel F."/>
            <person name="Henrissat B."/>
            <person name="Hoppner M.P."/>
            <person name="Ishida K."/>
            <person name="Kim E."/>
            <person name="Koreny L."/>
            <person name="Kroth P.G."/>
            <person name="Liu Y."/>
            <person name="Malik S.B."/>
            <person name="Maier U.G."/>
            <person name="McRose D."/>
            <person name="Mock T."/>
            <person name="Neilson J.A."/>
            <person name="Onodera N.T."/>
            <person name="Poole A.M."/>
            <person name="Pritham E.J."/>
            <person name="Richards T.A."/>
            <person name="Rocap G."/>
            <person name="Roy S.W."/>
            <person name="Sarai C."/>
            <person name="Schaack S."/>
            <person name="Shirato S."/>
            <person name="Slamovits C.H."/>
            <person name="Spencer D.F."/>
            <person name="Suzuki S."/>
            <person name="Worden A.Z."/>
            <person name="Zauner S."/>
            <person name="Barry K."/>
            <person name="Bell C."/>
            <person name="Bharti A.K."/>
            <person name="Crow J.A."/>
            <person name="Grimwood J."/>
            <person name="Kramer R."/>
            <person name="Lindquist E."/>
            <person name="Lucas S."/>
            <person name="Salamov A."/>
            <person name="McFadden G.I."/>
            <person name="Lane C.E."/>
            <person name="Keeling P.J."/>
            <person name="Gray M.W."/>
            <person name="Grigoriev I.V."/>
            <person name="Archibald J.M."/>
        </authorList>
    </citation>
    <scope>NUCLEOTIDE SEQUENCE</scope>
    <source>
        <strain evidence="1 3">CCMP2712</strain>
    </source>
</reference>
<name>L1ICP3_GUITC</name>
<sequence>MSKVDFLLELPIDISSASLHPARYQPLESLLIAAEMHKDSSQQLMDGAQHNAAASCSQRSSSCMLQASPVPPGLASMSGVQYKQEILPTLEHLVRSSNLMMMLDPSRSSGNASALPSLPLLPRDRSLLDLHAYPHASPVLSETPAASVVRPLAQLATCSVVLSNSLELAQQRALLQQLLSQTLSMNAAANSMLKERKDPQHGSLLEKRRASEEEGIDYAQCLKKSRVEQESCMHSLQQALRKELGAASSQPALLKAEHRFVSRKRLGIVHDRRGRLREVEDLFLDCPLMRPYIEMGYSAQSVLAAFADARGPLLMAIKEVATACQGCAGSWGTKEAQGNILASIEARKIRQTDTWMSIELDAESGKRKEIMFGSRLAELLGVTTEELMCSEIDFICYLVDDMLSRRQAITTHLLVHSRGSNWMKPVKDSEESGNTLEKMLSITHIREHDTLGRLVRLTTFYTHATEDQYNAAISRSLPPLTLHLREQAGFKNLLWRQKIAMQCVGRILHIKKSPEGRAKLLALSQSITERLNTLKESRSF</sequence>
<protein>
    <submittedName>
        <fullName evidence="1 2">Uncharacterized protein</fullName>
    </submittedName>
</protein>
<gene>
    <name evidence="1" type="ORF">GUITHDRAFT_119821</name>
</gene>
<evidence type="ECO:0000313" key="3">
    <source>
        <dbReference type="Proteomes" id="UP000011087"/>
    </source>
</evidence>
<dbReference type="AlphaFoldDB" id="L1ICP3"/>
<dbReference type="EMBL" id="JH993122">
    <property type="protein sequence ID" value="EKX34021.1"/>
    <property type="molecule type" value="Genomic_DNA"/>
</dbReference>
<dbReference type="EnsemblProtists" id="EKX34021">
    <property type="protein sequence ID" value="EKX34021"/>
    <property type="gene ID" value="GUITHDRAFT_119821"/>
</dbReference>
<dbReference type="HOGENOM" id="CLU_037695_0_0_1"/>
<reference evidence="2" key="3">
    <citation type="submission" date="2016-03" db="UniProtKB">
        <authorList>
            <consortium name="EnsemblProtists"/>
        </authorList>
    </citation>
    <scope>IDENTIFICATION</scope>
</reference>
<dbReference type="GeneID" id="17290747"/>
<dbReference type="PaxDb" id="55529-EKX34021"/>
<dbReference type="KEGG" id="gtt:GUITHDRAFT_119821"/>
<dbReference type="RefSeq" id="XP_005821001.1">
    <property type="nucleotide sequence ID" value="XM_005820944.1"/>
</dbReference>
<evidence type="ECO:0000313" key="1">
    <source>
        <dbReference type="EMBL" id="EKX34021.1"/>
    </source>
</evidence>
<evidence type="ECO:0000313" key="2">
    <source>
        <dbReference type="EnsemblProtists" id="EKX34021"/>
    </source>
</evidence>
<accession>L1ICP3</accession>
<proteinExistence type="predicted"/>
<keyword evidence="3" id="KW-1185">Reference proteome</keyword>